<dbReference type="Gene3D" id="3.40.80.10">
    <property type="entry name" value="Peptidoglycan recognition protein-like"/>
    <property type="match status" value="1"/>
</dbReference>
<dbReference type="AlphaFoldDB" id="A0A6A7WD81"/>
<sequence length="133" mass="14814">MRKITEIIIHCSATTEGKDFTVEDIDRWHRQRGFNGIGYHFVIYRDGSIHAGRSKRQIGAHCKGHNTISLGICYIGGLSTDGKPKDTRTAAQKASLRALVEQLQEEFPLATVHGHNEFAAKACPCFDVQKEFG</sequence>
<feature type="domain" description="Peptidoglycan recognition protein family" evidence="3">
    <location>
        <begin position="1"/>
        <end position="116"/>
    </location>
</feature>
<dbReference type="GO" id="GO:0009253">
    <property type="term" value="P:peptidoglycan catabolic process"/>
    <property type="evidence" value="ECO:0007669"/>
    <property type="project" value="InterPro"/>
</dbReference>
<dbReference type="InterPro" id="IPR015510">
    <property type="entry name" value="PGRP"/>
</dbReference>
<dbReference type="InterPro" id="IPR006619">
    <property type="entry name" value="PGRP_domain_met/bac"/>
</dbReference>
<proteinExistence type="inferred from homology"/>
<dbReference type="CDD" id="cd06583">
    <property type="entry name" value="PGRP"/>
    <property type="match status" value="1"/>
</dbReference>
<comment type="caution">
    <text evidence="4">The sequence shown here is derived from an EMBL/GenBank/DDBJ whole genome shotgun (WGS) entry which is preliminary data.</text>
</comment>
<evidence type="ECO:0000259" key="2">
    <source>
        <dbReference type="SMART" id="SM00644"/>
    </source>
</evidence>
<dbReference type="Pfam" id="PF01510">
    <property type="entry name" value="Amidase_2"/>
    <property type="match status" value="1"/>
</dbReference>
<evidence type="ECO:0000259" key="3">
    <source>
        <dbReference type="SMART" id="SM00701"/>
    </source>
</evidence>
<gene>
    <name evidence="4" type="ORF">F7D20_10920</name>
</gene>
<dbReference type="EMBL" id="VZAD01000082">
    <property type="protein sequence ID" value="MQP12453.1"/>
    <property type="molecule type" value="Genomic_DNA"/>
</dbReference>
<organism evidence="4 5">
    <name type="scientific">Segatella copri</name>
    <dbReference type="NCBI Taxonomy" id="165179"/>
    <lineage>
        <taxon>Bacteria</taxon>
        <taxon>Pseudomonadati</taxon>
        <taxon>Bacteroidota</taxon>
        <taxon>Bacteroidia</taxon>
        <taxon>Bacteroidales</taxon>
        <taxon>Prevotellaceae</taxon>
        <taxon>Segatella</taxon>
    </lineage>
</organism>
<evidence type="ECO:0000313" key="5">
    <source>
        <dbReference type="Proteomes" id="UP000384372"/>
    </source>
</evidence>
<dbReference type="GO" id="GO:0008270">
    <property type="term" value="F:zinc ion binding"/>
    <property type="evidence" value="ECO:0007669"/>
    <property type="project" value="InterPro"/>
</dbReference>
<keyword evidence="5" id="KW-1185">Reference proteome</keyword>
<evidence type="ECO:0000313" key="4">
    <source>
        <dbReference type="EMBL" id="MQP12453.1"/>
    </source>
</evidence>
<dbReference type="GO" id="GO:0008745">
    <property type="term" value="F:N-acetylmuramoyl-L-alanine amidase activity"/>
    <property type="evidence" value="ECO:0007669"/>
    <property type="project" value="InterPro"/>
</dbReference>
<comment type="similarity">
    <text evidence="1">Belongs to the N-acetylmuramoyl-L-alanine amidase 2 family.</text>
</comment>
<feature type="domain" description="N-acetylmuramoyl-L-alanine amidase" evidence="2">
    <location>
        <begin position="1"/>
        <end position="125"/>
    </location>
</feature>
<dbReference type="InterPro" id="IPR036505">
    <property type="entry name" value="Amidase/PGRP_sf"/>
</dbReference>
<dbReference type="PANTHER" id="PTHR11022:SF41">
    <property type="entry name" value="PEPTIDOGLYCAN-RECOGNITION PROTEIN LC-RELATED"/>
    <property type="match status" value="1"/>
</dbReference>
<dbReference type="OrthoDB" id="1037861at2"/>
<dbReference type="Proteomes" id="UP000384372">
    <property type="component" value="Unassembled WGS sequence"/>
</dbReference>
<dbReference type="SMART" id="SM00644">
    <property type="entry name" value="Ami_2"/>
    <property type="match status" value="1"/>
</dbReference>
<accession>A0A6A7WD81</accession>
<dbReference type="RefSeq" id="WP_158464059.1">
    <property type="nucleotide sequence ID" value="NZ_VZAD01000082.1"/>
</dbReference>
<evidence type="ECO:0000256" key="1">
    <source>
        <dbReference type="ARBA" id="ARBA00007553"/>
    </source>
</evidence>
<dbReference type="InterPro" id="IPR002502">
    <property type="entry name" value="Amidase_domain"/>
</dbReference>
<name>A0A6A7WD81_9BACT</name>
<reference evidence="4 5" key="1">
    <citation type="submission" date="2019-09" db="EMBL/GenBank/DDBJ databases">
        <title>Distinct polysaccharide growth profiles of human intestinal Prevotella copri isolates.</title>
        <authorList>
            <person name="Fehlner-Peach H."/>
            <person name="Magnabosco C."/>
            <person name="Raghavan V."/>
            <person name="Scher J.U."/>
            <person name="Tett A."/>
            <person name="Cox L.M."/>
            <person name="Gottsegen C."/>
            <person name="Watters A."/>
            <person name="Wiltshire- Gordon J.D."/>
            <person name="Segata N."/>
            <person name="Bonneau R."/>
            <person name="Littman D.R."/>
        </authorList>
    </citation>
    <scope>NUCLEOTIDE SEQUENCE [LARGE SCALE GENOMIC DNA]</scope>
    <source>
        <strain evidence="5">iAQ1173</strain>
    </source>
</reference>
<dbReference type="PANTHER" id="PTHR11022">
    <property type="entry name" value="PEPTIDOGLYCAN RECOGNITION PROTEIN"/>
    <property type="match status" value="1"/>
</dbReference>
<dbReference type="SMART" id="SM00701">
    <property type="entry name" value="PGRP"/>
    <property type="match status" value="1"/>
</dbReference>
<dbReference type="SUPFAM" id="SSF55846">
    <property type="entry name" value="N-acetylmuramoyl-L-alanine amidase-like"/>
    <property type="match status" value="1"/>
</dbReference>
<protein>
    <submittedName>
        <fullName evidence="4">N-acetylmuramoyl-L-alanine amidase</fullName>
    </submittedName>
</protein>